<evidence type="ECO:0000313" key="3">
    <source>
        <dbReference type="Proteomes" id="UP000433788"/>
    </source>
</evidence>
<reference evidence="2 3" key="1">
    <citation type="submission" date="2019-11" db="EMBL/GenBank/DDBJ databases">
        <authorList>
            <person name="Zhang X.Y."/>
        </authorList>
    </citation>
    <scope>NUCLEOTIDE SEQUENCE [LARGE SCALE GENOMIC DNA]</scope>
    <source>
        <strain evidence="2 3">C176</strain>
    </source>
</reference>
<dbReference type="SUPFAM" id="SSF158682">
    <property type="entry name" value="TerB-like"/>
    <property type="match status" value="1"/>
</dbReference>
<dbReference type="Proteomes" id="UP000433788">
    <property type="component" value="Unassembled WGS sequence"/>
</dbReference>
<feature type="domain" description="Co-chaperone DjlA N-terminal" evidence="1">
    <location>
        <begin position="30"/>
        <end position="146"/>
    </location>
</feature>
<organism evidence="2 3">
    <name type="scientific">Spiribacter salilacus</name>
    <dbReference type="NCBI Taxonomy" id="2664894"/>
    <lineage>
        <taxon>Bacteria</taxon>
        <taxon>Pseudomonadati</taxon>
        <taxon>Pseudomonadota</taxon>
        <taxon>Gammaproteobacteria</taxon>
        <taxon>Chromatiales</taxon>
        <taxon>Ectothiorhodospiraceae</taxon>
        <taxon>Spiribacter</taxon>
    </lineage>
</organism>
<proteinExistence type="predicted"/>
<evidence type="ECO:0000259" key="1">
    <source>
        <dbReference type="Pfam" id="PF05099"/>
    </source>
</evidence>
<comment type="caution">
    <text evidence="2">The sequence shown here is derived from an EMBL/GenBank/DDBJ whole genome shotgun (WGS) entry which is preliminary data.</text>
</comment>
<dbReference type="EMBL" id="WJPP01000004">
    <property type="protein sequence ID" value="MRH78795.1"/>
    <property type="molecule type" value="Genomic_DNA"/>
</dbReference>
<dbReference type="InterPro" id="IPR007791">
    <property type="entry name" value="DjlA_N"/>
</dbReference>
<gene>
    <name evidence="2" type="ORF">GH984_08755</name>
</gene>
<dbReference type="AlphaFoldDB" id="A0A6N7QQJ6"/>
<dbReference type="CDD" id="cd07313">
    <property type="entry name" value="terB_like_2"/>
    <property type="match status" value="1"/>
</dbReference>
<dbReference type="InterPro" id="IPR029024">
    <property type="entry name" value="TerB-like"/>
</dbReference>
<name>A0A6N7QQJ6_9GAMM</name>
<protein>
    <submittedName>
        <fullName evidence="2">TerB family tellurite resistance protein</fullName>
    </submittedName>
</protein>
<dbReference type="RefSeq" id="WP_153719821.1">
    <property type="nucleotide sequence ID" value="NZ_WJPP01000004.1"/>
</dbReference>
<accession>A0A6N7QQJ6</accession>
<dbReference type="Gene3D" id="1.10.3680.10">
    <property type="entry name" value="TerB-like"/>
    <property type="match status" value="1"/>
</dbReference>
<evidence type="ECO:0000313" key="2">
    <source>
        <dbReference type="EMBL" id="MRH78795.1"/>
    </source>
</evidence>
<keyword evidence="3" id="KW-1185">Reference proteome</keyword>
<sequence length="169" mass="19437">MIEAIKRFYETHITPESEDQNAAAVQHRLQLASAALLIEMAQADNQRHSMEFQAIHDGIMEVFDLSAEETAELIELADEEAHAATDHFEFTHLINAGFDYAGKTKLVELLWRVCLADAEMDRYEEQLVRKIAELLHIEHSDFIAAKLRVQRDYSTTGHLDDFDDYDESR</sequence>
<dbReference type="Pfam" id="PF05099">
    <property type="entry name" value="TerB"/>
    <property type="match status" value="1"/>
</dbReference>